<dbReference type="EMBL" id="CP084167">
    <property type="protein sequence ID" value="UJG44213.1"/>
    <property type="molecule type" value="Genomic_DNA"/>
</dbReference>
<organism evidence="1">
    <name type="scientific">Candidatus Heimdallarchaeum endolithica</name>
    <dbReference type="NCBI Taxonomy" id="2876572"/>
    <lineage>
        <taxon>Archaea</taxon>
        <taxon>Promethearchaeati</taxon>
        <taxon>Candidatus Heimdallarchaeota</taxon>
        <taxon>Candidatus Heimdallarchaeia (ex Rinke et al. 2021) (nom. nud.)</taxon>
        <taxon>Candidatus Heimdallarchaeales</taxon>
        <taxon>Candidatus Heimdallarchaeaceae</taxon>
        <taxon>Candidatus Heimdallarchaeum</taxon>
    </lineage>
</organism>
<dbReference type="SUPFAM" id="SSF51556">
    <property type="entry name" value="Metallo-dependent hydrolases"/>
    <property type="match status" value="1"/>
</dbReference>
<dbReference type="GO" id="GO:0006508">
    <property type="term" value="P:proteolysis"/>
    <property type="evidence" value="ECO:0007669"/>
    <property type="project" value="InterPro"/>
</dbReference>
<dbReference type="PANTHER" id="PTHR10443:SF12">
    <property type="entry name" value="DIPEPTIDASE"/>
    <property type="match status" value="1"/>
</dbReference>
<name>A0A9Y1BS48_9ARCH</name>
<dbReference type="PANTHER" id="PTHR10443">
    <property type="entry name" value="MICROSOMAL DIPEPTIDASE"/>
    <property type="match status" value="1"/>
</dbReference>
<dbReference type="CDD" id="cd01301">
    <property type="entry name" value="rDP_like"/>
    <property type="match status" value="1"/>
</dbReference>
<dbReference type="InterPro" id="IPR032466">
    <property type="entry name" value="Metal_Hydrolase"/>
</dbReference>
<dbReference type="GO" id="GO:0070573">
    <property type="term" value="F:metallodipeptidase activity"/>
    <property type="evidence" value="ECO:0007669"/>
    <property type="project" value="InterPro"/>
</dbReference>
<evidence type="ECO:0000313" key="1">
    <source>
        <dbReference type="EMBL" id="UJG44213.1"/>
    </source>
</evidence>
<dbReference type="PROSITE" id="PS51365">
    <property type="entry name" value="RENAL_DIPEPTIDASE_2"/>
    <property type="match status" value="1"/>
</dbReference>
<dbReference type="Gene3D" id="3.20.20.140">
    <property type="entry name" value="Metal-dependent hydrolases"/>
    <property type="match status" value="1"/>
</dbReference>
<reference evidence="1" key="1">
    <citation type="journal article" date="2022" name="Nat. Microbiol.">
        <title>Unique mobile elements and scalable gene flow at the prokaryote-eukaryote boundary revealed by circularized Asgard archaea genomes.</title>
        <authorList>
            <person name="Wu F."/>
            <person name="Speth D.R."/>
            <person name="Philosof A."/>
            <person name="Cremiere A."/>
            <person name="Narayanan A."/>
            <person name="Barco R.A."/>
            <person name="Connon S.A."/>
            <person name="Amend J.P."/>
            <person name="Antoshechkin I.A."/>
            <person name="Orphan V.J."/>
        </authorList>
    </citation>
    <scope>NUCLEOTIDE SEQUENCE</scope>
    <source>
        <strain evidence="1">PR6</strain>
    </source>
</reference>
<accession>A0A9Y1BS48</accession>
<gene>
    <name evidence="1" type="ORF">K9W46_03295</name>
</gene>
<dbReference type="Proteomes" id="UP001200513">
    <property type="component" value="Chromosome"/>
</dbReference>
<sequence length="312" mass="35739">MYKIIDTHMDSFVSGNQYAPRDFGKKTNIGHVDYYRLREGNVAAVFFAVYPAYSDFLLNWGTNLWFEILENYSEYFYQIKKVENLKKIQNSEKVGAIFHFEGAGGIDSEFNNLKNFYRLGLRSMGITWSNSNRFGTGVGKNKERGLTAEGKELVQEMNRLGIIVDVSHLNEKSFWDVIEVSNKPVIASHSNAWKICHHDRNLKDDQIEAIKESGGTIGLNLCISFLKEGAEKPEKVGFKQIIKHINYIVEKAGIDHLTLGSDFDGARVPEVIKDVSYYPNLLRILEEEGFSSEDIEKITHKNIERVIKKVWK</sequence>
<dbReference type="Pfam" id="PF01244">
    <property type="entry name" value="Peptidase_M19"/>
    <property type="match status" value="1"/>
</dbReference>
<proteinExistence type="predicted"/>
<protein>
    <submittedName>
        <fullName evidence="1">Dipeptidase</fullName>
    </submittedName>
</protein>
<dbReference type="InterPro" id="IPR008257">
    <property type="entry name" value="Pept_M19"/>
</dbReference>
<dbReference type="AlphaFoldDB" id="A0A9Y1BS48"/>